<reference evidence="2 3" key="1">
    <citation type="submission" date="2020-08" db="EMBL/GenBank/DDBJ databases">
        <title>Sequencing the genomes of 1000 actinobacteria strains.</title>
        <authorList>
            <person name="Klenk H.-P."/>
        </authorList>
    </citation>
    <scope>NUCLEOTIDE SEQUENCE [LARGE SCALE GENOMIC DNA]</scope>
    <source>
        <strain evidence="2 3">DSM 45809</strain>
    </source>
</reference>
<keyword evidence="3" id="KW-1185">Reference proteome</keyword>
<dbReference type="AlphaFoldDB" id="A0A7W7GSM6"/>
<dbReference type="Proteomes" id="UP000546162">
    <property type="component" value="Unassembled WGS sequence"/>
</dbReference>
<dbReference type="EMBL" id="JACHNB010000001">
    <property type="protein sequence ID" value="MBB4737559.1"/>
    <property type="molecule type" value="Genomic_DNA"/>
</dbReference>
<evidence type="ECO:0000256" key="1">
    <source>
        <dbReference type="SAM" id="MobiDB-lite"/>
    </source>
</evidence>
<evidence type="ECO:0000313" key="2">
    <source>
        <dbReference type="EMBL" id="MBB4737559.1"/>
    </source>
</evidence>
<evidence type="ECO:0000313" key="3">
    <source>
        <dbReference type="Proteomes" id="UP000546162"/>
    </source>
</evidence>
<accession>A0A7W7GSM6</accession>
<feature type="region of interest" description="Disordered" evidence="1">
    <location>
        <begin position="156"/>
        <end position="246"/>
    </location>
</feature>
<proteinExistence type="predicted"/>
<protein>
    <submittedName>
        <fullName evidence="2">Uncharacterized protein</fullName>
    </submittedName>
</protein>
<feature type="compositionally biased region" description="Basic residues" evidence="1">
    <location>
        <begin position="78"/>
        <end position="90"/>
    </location>
</feature>
<organism evidence="2 3">
    <name type="scientific">Actinoplanes octamycinicus</name>
    <dbReference type="NCBI Taxonomy" id="135948"/>
    <lineage>
        <taxon>Bacteria</taxon>
        <taxon>Bacillati</taxon>
        <taxon>Actinomycetota</taxon>
        <taxon>Actinomycetes</taxon>
        <taxon>Micromonosporales</taxon>
        <taxon>Micromonosporaceae</taxon>
        <taxon>Actinoplanes</taxon>
    </lineage>
</organism>
<sequence length="246" mass="25344">MAPAPRHGLTRAGTTHGLASRTGLSATRAGTTHGGTTGGPASPAARPHARVSPAARRHAARFTRGPAPPTARSASPTVRRHTVRHHRRPGTARGPASRARFTCCPAPRGPLHPRAGTTHGSVCFTHGPAPHRPAPPAARHRPRPGLTRAFHLLPDATRPASPAGRHHPRLGLLHPRSGATPSGTTGGPAPPAARPHARVSPAARRHAARFTRGPAPPTARSASPTVRHHPRSGNGSIDVGDGWGSG</sequence>
<feature type="region of interest" description="Disordered" evidence="1">
    <location>
        <begin position="1"/>
        <end position="101"/>
    </location>
</feature>
<name>A0A7W7GSM6_9ACTN</name>
<comment type="caution">
    <text evidence="2">The sequence shown here is derived from an EMBL/GenBank/DDBJ whole genome shotgun (WGS) entry which is preliminary data.</text>
</comment>
<gene>
    <name evidence="2" type="ORF">BJY16_001018</name>
</gene>